<dbReference type="EMBL" id="JAGIOO010000001">
    <property type="protein sequence ID" value="MBP2472097.1"/>
    <property type="molecule type" value="Genomic_DNA"/>
</dbReference>
<proteinExistence type="predicted"/>
<dbReference type="Pfam" id="PF01494">
    <property type="entry name" value="FAD_binding_3"/>
    <property type="match status" value="1"/>
</dbReference>
<gene>
    <name evidence="2" type="ORF">JOF53_000969</name>
</gene>
<sequence>MRPLDHVAVLGGGPAGVLTTCALAPLARHITLVDADSFSEPAVPRRGAPQARHTHVLVSGGARAITALAPGVLDRLYVAGAQHLNLPGRYLGQGAAGWLPRFTGPEYLIGVSRELLEAALRAELIRHPNVEVLDRTTALGLLGDPRGITGAVVRGQDEPEPRPLPANLVVDATGRRSHAPVWLRQLGFPRVPESVVDPGVYYASALFRAPAAAGPDFPGISVQTSPAATTSVRRGGMLIPIEDGQWMITLCGAGISRPGTSESAFREFAASLPHPAIARLIESATPLGRPYGFRADANRLRHYEALRPVPHGFLALGDSYATFNPVYGHGVAVAALGAVALREGLLRHGSGDTRAVQLDIARACRGAWRMAVRQDLRYPQTVGRRPRRLRRLLSRLLEKVTTRISAAGKASREVAAARMAVYALAAPTRILFHPKVLLATLLRRGVVRTEPPFTAAESALLQQAPGHQLR</sequence>
<name>A0ABS5A785_9PSEU</name>
<organism evidence="2 3">
    <name type="scientific">Crossiella equi</name>
    <dbReference type="NCBI Taxonomy" id="130796"/>
    <lineage>
        <taxon>Bacteria</taxon>
        <taxon>Bacillati</taxon>
        <taxon>Actinomycetota</taxon>
        <taxon>Actinomycetes</taxon>
        <taxon>Pseudonocardiales</taxon>
        <taxon>Pseudonocardiaceae</taxon>
        <taxon>Crossiella</taxon>
    </lineage>
</organism>
<dbReference type="SUPFAM" id="SSF51905">
    <property type="entry name" value="FAD/NAD(P)-binding domain"/>
    <property type="match status" value="1"/>
</dbReference>
<dbReference type="PANTHER" id="PTHR43422">
    <property type="entry name" value="THIAMINE THIAZOLE SYNTHASE"/>
    <property type="match status" value="1"/>
</dbReference>
<evidence type="ECO:0000313" key="2">
    <source>
        <dbReference type="EMBL" id="MBP2472097.1"/>
    </source>
</evidence>
<comment type="caution">
    <text evidence="2">The sequence shown here is derived from an EMBL/GenBank/DDBJ whole genome shotgun (WGS) entry which is preliminary data.</text>
</comment>
<evidence type="ECO:0000313" key="3">
    <source>
        <dbReference type="Proteomes" id="UP001519363"/>
    </source>
</evidence>
<dbReference type="PANTHER" id="PTHR43422:SF3">
    <property type="entry name" value="THIAMINE THIAZOLE SYNTHASE"/>
    <property type="match status" value="1"/>
</dbReference>
<protein>
    <submittedName>
        <fullName evidence="2">2-polyprenyl-6-methoxyphenol hydroxylase-like FAD-dependent oxidoreductase</fullName>
    </submittedName>
</protein>
<keyword evidence="3" id="KW-1185">Reference proteome</keyword>
<dbReference type="Gene3D" id="3.50.50.60">
    <property type="entry name" value="FAD/NAD(P)-binding domain"/>
    <property type="match status" value="1"/>
</dbReference>
<evidence type="ECO:0000259" key="1">
    <source>
        <dbReference type="Pfam" id="PF01494"/>
    </source>
</evidence>
<dbReference type="RefSeq" id="WP_209706384.1">
    <property type="nucleotide sequence ID" value="NZ_JAGIOO010000001.1"/>
</dbReference>
<dbReference type="InterPro" id="IPR002938">
    <property type="entry name" value="FAD-bd"/>
</dbReference>
<dbReference type="Proteomes" id="UP001519363">
    <property type="component" value="Unassembled WGS sequence"/>
</dbReference>
<dbReference type="InterPro" id="IPR036188">
    <property type="entry name" value="FAD/NAD-bd_sf"/>
</dbReference>
<feature type="domain" description="FAD-binding" evidence="1">
    <location>
        <begin position="7"/>
        <end position="366"/>
    </location>
</feature>
<reference evidence="2 3" key="1">
    <citation type="submission" date="2021-03" db="EMBL/GenBank/DDBJ databases">
        <title>Sequencing the genomes of 1000 actinobacteria strains.</title>
        <authorList>
            <person name="Klenk H.-P."/>
        </authorList>
    </citation>
    <scope>NUCLEOTIDE SEQUENCE [LARGE SCALE GENOMIC DNA]</scope>
    <source>
        <strain evidence="2 3">DSM 44580</strain>
    </source>
</reference>
<accession>A0ABS5A785</accession>